<dbReference type="InterPro" id="IPR036625">
    <property type="entry name" value="E3-bd_dom_sf"/>
</dbReference>
<dbReference type="EMBL" id="JAJAUY010000023">
    <property type="protein sequence ID" value="MCB5179526.1"/>
    <property type="molecule type" value="Genomic_DNA"/>
</dbReference>
<dbReference type="InterPro" id="IPR055370">
    <property type="entry name" value="Lsr2_DNA-bd"/>
</dbReference>
<evidence type="ECO:0000259" key="3">
    <source>
        <dbReference type="Pfam" id="PF23359"/>
    </source>
</evidence>
<keyword evidence="1" id="KW-0238">DNA-binding</keyword>
<feature type="domain" description="Lsr2 dimerization" evidence="2">
    <location>
        <begin position="1"/>
        <end position="58"/>
    </location>
</feature>
<evidence type="ECO:0000256" key="1">
    <source>
        <dbReference type="ARBA" id="ARBA00023125"/>
    </source>
</evidence>
<dbReference type="Gene3D" id="3.30.60.230">
    <property type="entry name" value="Lsr2, dimerization domain"/>
    <property type="match status" value="1"/>
</dbReference>
<reference evidence="4 5" key="1">
    <citation type="submission" date="2021-10" db="EMBL/GenBank/DDBJ databases">
        <title>Streptomyces sp. strain SMC 277, a novel streptomycete isolated from soil.</title>
        <authorList>
            <person name="Chanama M."/>
        </authorList>
    </citation>
    <scope>NUCLEOTIDE SEQUENCE [LARGE SCALE GENOMIC DNA]</scope>
    <source>
        <strain evidence="4 5">SMC 277</strain>
    </source>
</reference>
<dbReference type="InterPro" id="IPR042261">
    <property type="entry name" value="Lsr2-like_dimerization"/>
</dbReference>
<gene>
    <name evidence="4" type="ORF">LG632_09015</name>
</gene>
<dbReference type="RefSeq" id="WP_226726359.1">
    <property type="nucleotide sequence ID" value="NZ_JAJAUY010000023.1"/>
</dbReference>
<organism evidence="4 5">
    <name type="scientific">Streptomyces antimicrobicus</name>
    <dbReference type="NCBI Taxonomy" id="2883108"/>
    <lineage>
        <taxon>Bacteria</taxon>
        <taxon>Bacillati</taxon>
        <taxon>Actinomycetota</taxon>
        <taxon>Actinomycetes</taxon>
        <taxon>Kitasatosporales</taxon>
        <taxon>Streptomycetaceae</taxon>
        <taxon>Streptomyces</taxon>
    </lineage>
</organism>
<proteinExistence type="predicted"/>
<sequence length="110" mass="11795">MAQKVEIKLIDDLDGSEATQTVVFALDGKTYEIDLNDAHASRLRDELAPYVGAGRKMGGARTAARRMGSNKPAEDTAAIRAWAKGQGLEVNDRGRVPADIKEAYAKAHAA</sequence>
<evidence type="ECO:0000259" key="2">
    <source>
        <dbReference type="Pfam" id="PF11774"/>
    </source>
</evidence>
<accession>A0ABS8B4M0</accession>
<feature type="domain" description="Lsr2 DNA-binding" evidence="3">
    <location>
        <begin position="73"/>
        <end position="107"/>
    </location>
</feature>
<dbReference type="Gene3D" id="4.10.320.10">
    <property type="entry name" value="E3-binding domain"/>
    <property type="match status" value="1"/>
</dbReference>
<keyword evidence="5" id="KW-1185">Reference proteome</keyword>
<comment type="caution">
    <text evidence="4">The sequence shown here is derived from an EMBL/GenBank/DDBJ whole genome shotgun (WGS) entry which is preliminary data.</text>
</comment>
<evidence type="ECO:0000313" key="4">
    <source>
        <dbReference type="EMBL" id="MCB5179526.1"/>
    </source>
</evidence>
<dbReference type="Pfam" id="PF11774">
    <property type="entry name" value="Lsr2"/>
    <property type="match status" value="1"/>
</dbReference>
<dbReference type="Pfam" id="PF23359">
    <property type="entry name" value="Lsr2_DNA-bd"/>
    <property type="match status" value="1"/>
</dbReference>
<evidence type="ECO:0000313" key="5">
    <source>
        <dbReference type="Proteomes" id="UP001199054"/>
    </source>
</evidence>
<dbReference type="InterPro" id="IPR024412">
    <property type="entry name" value="Lsr2_dim_dom"/>
</dbReference>
<name>A0ABS8B4M0_9ACTN</name>
<protein>
    <submittedName>
        <fullName evidence="4">Lsr2 family protein</fullName>
    </submittedName>
</protein>
<dbReference type="Proteomes" id="UP001199054">
    <property type="component" value="Unassembled WGS sequence"/>
</dbReference>